<dbReference type="GO" id="GO:0003677">
    <property type="term" value="F:DNA binding"/>
    <property type="evidence" value="ECO:0007669"/>
    <property type="project" value="InterPro"/>
</dbReference>
<dbReference type="InterPro" id="IPR001719">
    <property type="entry name" value="AP_endonuc_2"/>
</dbReference>
<evidence type="ECO:0000259" key="1">
    <source>
        <dbReference type="Pfam" id="PF01261"/>
    </source>
</evidence>
<evidence type="ECO:0000313" key="3">
    <source>
        <dbReference type="Proteomes" id="UP000266260"/>
    </source>
</evidence>
<dbReference type="GO" id="GO:0008270">
    <property type="term" value="F:zinc ion binding"/>
    <property type="evidence" value="ECO:0007669"/>
    <property type="project" value="InterPro"/>
</dbReference>
<feature type="domain" description="Xylose isomerase-like TIM barrel" evidence="1">
    <location>
        <begin position="19"/>
        <end position="140"/>
    </location>
</feature>
<name>A0A398D5S2_9BACT</name>
<feature type="non-terminal residue" evidence="2">
    <location>
        <position position="142"/>
    </location>
</feature>
<dbReference type="PANTHER" id="PTHR21445">
    <property type="entry name" value="ENDONUCLEASE IV ENDODEOXYRIBONUCLEASE IV"/>
    <property type="match status" value="1"/>
</dbReference>
<dbReference type="PANTHER" id="PTHR21445:SF0">
    <property type="entry name" value="APURINIC-APYRIMIDINIC ENDONUCLEASE"/>
    <property type="match status" value="1"/>
</dbReference>
<dbReference type="Gene3D" id="3.20.20.150">
    <property type="entry name" value="Divalent-metal-dependent TIM barrel enzymes"/>
    <property type="match status" value="1"/>
</dbReference>
<dbReference type="AlphaFoldDB" id="A0A398D5S2"/>
<dbReference type="GO" id="GO:0008081">
    <property type="term" value="F:phosphoric diester hydrolase activity"/>
    <property type="evidence" value="ECO:0007669"/>
    <property type="project" value="TreeGrafter"/>
</dbReference>
<dbReference type="PROSITE" id="PS51432">
    <property type="entry name" value="AP_NUCLEASE_F2_4"/>
    <property type="match status" value="1"/>
</dbReference>
<dbReference type="GO" id="GO:0006284">
    <property type="term" value="P:base-excision repair"/>
    <property type="evidence" value="ECO:0007669"/>
    <property type="project" value="TreeGrafter"/>
</dbReference>
<protein>
    <submittedName>
        <fullName evidence="2">Deoxyribonuclease IV</fullName>
        <ecNumber evidence="2">3.1.21.2</ecNumber>
    </submittedName>
</protein>
<organism evidence="2 3">
    <name type="scientific">Candidatus Cryosericum odellii</name>
    <dbReference type="NCBI Taxonomy" id="2290917"/>
    <lineage>
        <taxon>Bacteria</taxon>
        <taxon>Pseudomonadati</taxon>
        <taxon>Caldisericota/Cryosericota group</taxon>
        <taxon>Candidatus Cryosericota</taxon>
        <taxon>Candidatus Cryosericia</taxon>
        <taxon>Candidatus Cryosericales</taxon>
        <taxon>Candidatus Cryosericaceae</taxon>
        <taxon>Candidatus Cryosericum</taxon>
    </lineage>
</organism>
<comment type="caution">
    <text evidence="2">The sequence shown here is derived from an EMBL/GenBank/DDBJ whole genome shotgun (WGS) entry which is preliminary data.</text>
</comment>
<dbReference type="Pfam" id="PF01261">
    <property type="entry name" value="AP_endonuc_2"/>
    <property type="match status" value="1"/>
</dbReference>
<evidence type="ECO:0000313" key="2">
    <source>
        <dbReference type="EMBL" id="RIE06841.1"/>
    </source>
</evidence>
<sequence>MILGAHVSIAGGVANAPQNAVDCTCETLQIFTKSQLQWQAPPLSRDEIAGFKRGMKLNHLVPGTVHAAYLVNLAARDPALLAKSRDCMVSDIGRTERLGIPCLVVHPGAHRGQGIEKGIEVAARSLNYIFQHTHAHRTMVLL</sequence>
<dbReference type="SUPFAM" id="SSF51658">
    <property type="entry name" value="Xylose isomerase-like"/>
    <property type="match status" value="1"/>
</dbReference>
<accession>A0A398D5S2</accession>
<dbReference type="RefSeq" id="WP_165846384.1">
    <property type="nucleotide sequence ID" value="NZ_QXIT01000147.1"/>
</dbReference>
<reference evidence="2 3" key="1">
    <citation type="submission" date="2018-09" db="EMBL/GenBank/DDBJ databases">
        <title>Discovery and Ecogenomic Context for Candidatus Cryosericales, a Global Caldiserica Order Active in Thawing Permafrost.</title>
        <authorList>
            <person name="Martinez M.A."/>
            <person name="Woodcroft B.J."/>
            <person name="Ignacio Espinoza J.C."/>
            <person name="Zayed A."/>
            <person name="Singleton C.M."/>
            <person name="Boyd J."/>
            <person name="Li Y.-F."/>
            <person name="Purvine S."/>
            <person name="Maughan H."/>
            <person name="Hodgkins S.B."/>
            <person name="Anderson D."/>
            <person name="Sederholm M."/>
            <person name="Temperton B."/>
            <person name="Saleska S.R."/>
            <person name="Tyson G.W."/>
            <person name="Rich V.I."/>
        </authorList>
    </citation>
    <scope>NUCLEOTIDE SEQUENCE [LARGE SCALE GENOMIC DNA]</scope>
    <source>
        <strain evidence="2 3">SMC6</strain>
    </source>
</reference>
<dbReference type="GO" id="GO:0008833">
    <property type="term" value="F:deoxyribonuclease IV (phage-T4-induced) activity"/>
    <property type="evidence" value="ECO:0007669"/>
    <property type="project" value="UniProtKB-EC"/>
</dbReference>
<keyword evidence="2" id="KW-0378">Hydrolase</keyword>
<dbReference type="EC" id="3.1.21.2" evidence="2"/>
<proteinExistence type="predicted"/>
<keyword evidence="3" id="KW-1185">Reference proteome</keyword>
<dbReference type="EMBL" id="QXIT01000147">
    <property type="protein sequence ID" value="RIE06841.1"/>
    <property type="molecule type" value="Genomic_DNA"/>
</dbReference>
<dbReference type="GO" id="GO:0003906">
    <property type="term" value="F:DNA-(apurinic or apyrimidinic site) endonuclease activity"/>
    <property type="evidence" value="ECO:0007669"/>
    <property type="project" value="TreeGrafter"/>
</dbReference>
<dbReference type="InterPro" id="IPR013022">
    <property type="entry name" value="Xyl_isomerase-like_TIM-brl"/>
</dbReference>
<dbReference type="Proteomes" id="UP000266260">
    <property type="component" value="Unassembled WGS sequence"/>
</dbReference>
<gene>
    <name evidence="2" type="ORF">SMC6_08395</name>
</gene>
<dbReference type="InterPro" id="IPR036237">
    <property type="entry name" value="Xyl_isomerase-like_sf"/>
</dbReference>